<dbReference type="GO" id="GO:0009435">
    <property type="term" value="P:NAD+ biosynthetic process"/>
    <property type="evidence" value="ECO:0007669"/>
    <property type="project" value="InterPro"/>
</dbReference>
<gene>
    <name evidence="5" type="ORF">AVDCRST_MAG87-2495</name>
</gene>
<dbReference type="InterPro" id="IPR013785">
    <property type="entry name" value="Aldolase_TIM"/>
</dbReference>
<dbReference type="Pfam" id="PF01729">
    <property type="entry name" value="QRPTase_C"/>
    <property type="match status" value="1"/>
</dbReference>
<comment type="similarity">
    <text evidence="1">Belongs to the NadC/ModD family.</text>
</comment>
<evidence type="ECO:0000256" key="3">
    <source>
        <dbReference type="ARBA" id="ARBA00022679"/>
    </source>
</evidence>
<dbReference type="PANTHER" id="PTHR32179:SF3">
    <property type="entry name" value="NICOTINATE-NUCLEOTIDE PYROPHOSPHORYLASE [CARBOXYLATING]"/>
    <property type="match status" value="1"/>
</dbReference>
<dbReference type="GO" id="GO:0005737">
    <property type="term" value="C:cytoplasm"/>
    <property type="evidence" value="ECO:0007669"/>
    <property type="project" value="TreeGrafter"/>
</dbReference>
<dbReference type="PANTHER" id="PTHR32179">
    <property type="entry name" value="NICOTINATE-NUCLEOTIDE PYROPHOSPHORYLASE [CARBOXYLATING]"/>
    <property type="match status" value="1"/>
</dbReference>
<dbReference type="EMBL" id="CADCWJ010000546">
    <property type="protein sequence ID" value="CAA9571826.1"/>
    <property type="molecule type" value="Genomic_DNA"/>
</dbReference>
<dbReference type="AlphaFoldDB" id="A0A6J4VAF6"/>
<dbReference type="SUPFAM" id="SSF51690">
    <property type="entry name" value="Nicotinate/Quinolinate PRTase C-terminal domain-like"/>
    <property type="match status" value="1"/>
</dbReference>
<evidence type="ECO:0000256" key="1">
    <source>
        <dbReference type="ARBA" id="ARBA00009400"/>
    </source>
</evidence>
<dbReference type="Gene3D" id="3.20.20.70">
    <property type="entry name" value="Aldolase class I"/>
    <property type="match status" value="1"/>
</dbReference>
<keyword evidence="2 5" id="KW-0328">Glycosyltransferase</keyword>
<feature type="domain" description="Quinolinate phosphoribosyl transferase C-terminal" evidence="4">
    <location>
        <begin position="1"/>
        <end position="147"/>
    </location>
</feature>
<protein>
    <submittedName>
        <fullName evidence="5">Quinolinate phosphoribosyltransferase [decarboxylating]</fullName>
        <ecNumber evidence="5">2.4.2.19</ecNumber>
    </submittedName>
</protein>
<accession>A0A6J4VAF6</accession>
<sequence>MPGLRLLEKQAVSDGGGRNHRFGLADGVLIKDNHLAAIGGVDRVTNAIARARERAPHTLRVEVEVTTLAEFHEALAAGADIILLDNMETATMAAAVRHRDGAGRQVLLEASGGITLGRIREIAETGVDLISVGALTHSAPALDISLDLDLDDNVS</sequence>
<proteinExistence type="inferred from homology"/>
<evidence type="ECO:0000256" key="2">
    <source>
        <dbReference type="ARBA" id="ARBA00022676"/>
    </source>
</evidence>
<name>A0A6J4VAF6_9BACT</name>
<evidence type="ECO:0000313" key="5">
    <source>
        <dbReference type="EMBL" id="CAA9571826.1"/>
    </source>
</evidence>
<evidence type="ECO:0000259" key="4">
    <source>
        <dbReference type="Pfam" id="PF01729"/>
    </source>
</evidence>
<reference evidence="5" key="1">
    <citation type="submission" date="2020-02" db="EMBL/GenBank/DDBJ databases">
        <authorList>
            <person name="Meier V. D."/>
        </authorList>
    </citation>
    <scope>NUCLEOTIDE SEQUENCE</scope>
    <source>
        <strain evidence="5">AVDCRST_MAG87</strain>
    </source>
</reference>
<keyword evidence="3 5" id="KW-0808">Transferase</keyword>
<dbReference type="InterPro" id="IPR002638">
    <property type="entry name" value="Quinolinate_PRibosylTrfase_C"/>
</dbReference>
<dbReference type="InterPro" id="IPR027277">
    <property type="entry name" value="NadC/ModD"/>
</dbReference>
<dbReference type="EC" id="2.4.2.19" evidence="5"/>
<dbReference type="InterPro" id="IPR036068">
    <property type="entry name" value="Nicotinate_pribotase-like_C"/>
</dbReference>
<dbReference type="GO" id="GO:0004514">
    <property type="term" value="F:nicotinate-nucleotide diphosphorylase (carboxylating) activity"/>
    <property type="evidence" value="ECO:0007669"/>
    <property type="project" value="UniProtKB-EC"/>
</dbReference>
<organism evidence="5">
    <name type="scientific">uncultured Thermomicrobiales bacterium</name>
    <dbReference type="NCBI Taxonomy" id="1645740"/>
    <lineage>
        <taxon>Bacteria</taxon>
        <taxon>Pseudomonadati</taxon>
        <taxon>Thermomicrobiota</taxon>
        <taxon>Thermomicrobia</taxon>
        <taxon>Thermomicrobiales</taxon>
        <taxon>environmental samples</taxon>
    </lineage>
</organism>
<dbReference type="GO" id="GO:0034213">
    <property type="term" value="P:quinolinate catabolic process"/>
    <property type="evidence" value="ECO:0007669"/>
    <property type="project" value="TreeGrafter"/>
</dbReference>
<dbReference type="FunFam" id="3.20.20.70:FF:000030">
    <property type="entry name" value="Nicotinate-nucleotide pyrophosphorylase, carboxylating"/>
    <property type="match status" value="1"/>
</dbReference>